<dbReference type="InterPro" id="IPR050570">
    <property type="entry name" value="Cell_wall_metabolism_enzyme"/>
</dbReference>
<feature type="coiled-coil region" evidence="1">
    <location>
        <begin position="94"/>
        <end position="130"/>
    </location>
</feature>
<evidence type="ECO:0000256" key="1">
    <source>
        <dbReference type="SAM" id="Coils"/>
    </source>
</evidence>
<dbReference type="InterPro" id="IPR016047">
    <property type="entry name" value="M23ase_b-sheet_dom"/>
</dbReference>
<proteinExistence type="predicted"/>
<sequence>MPKRTKYAGRHRGRHRAEVRPRSSALPGAAAAALTLTATGAAVIPGLAGTAANASGDDTGALKNTNGSGSASGGVTGSAQVAGLREREAQSVMLTQAREARAEAAARASRAEKRQKLEDKQRKARAMAHRWVMPLSNFRFTSDFGARWGKLHAGDDLAAPIGSRIGALSSGTVVFAGQQSGYGNKVEIRHWDGTVSWYGHMSQIEVKVGEKVTPGQKVGEVGNTGHSTGPHLHLEIHPDGAGPVDPQPWLAKRGLKI</sequence>
<keyword evidence="1" id="KW-0175">Coiled coil</keyword>
<feature type="region of interest" description="Disordered" evidence="2">
    <location>
        <begin position="62"/>
        <end position="82"/>
    </location>
</feature>
<dbReference type="EMBL" id="JBHSRD010000004">
    <property type="protein sequence ID" value="MFC6008037.1"/>
    <property type="molecule type" value="Genomic_DNA"/>
</dbReference>
<protein>
    <submittedName>
        <fullName evidence="4">M23 family metallopeptidase</fullName>
        <ecNumber evidence="4">3.4.24.-</ecNumber>
    </submittedName>
</protein>
<dbReference type="PANTHER" id="PTHR21666:SF270">
    <property type="entry name" value="MUREIN HYDROLASE ACTIVATOR ENVC"/>
    <property type="match status" value="1"/>
</dbReference>
<organism evidence="4 5">
    <name type="scientific">Angustibacter luteus</name>
    <dbReference type="NCBI Taxonomy" id="658456"/>
    <lineage>
        <taxon>Bacteria</taxon>
        <taxon>Bacillati</taxon>
        <taxon>Actinomycetota</taxon>
        <taxon>Actinomycetes</taxon>
        <taxon>Kineosporiales</taxon>
        <taxon>Kineosporiaceae</taxon>
    </lineage>
</organism>
<dbReference type="InterPro" id="IPR011055">
    <property type="entry name" value="Dup_hybrid_motif"/>
</dbReference>
<evidence type="ECO:0000256" key="2">
    <source>
        <dbReference type="SAM" id="MobiDB-lite"/>
    </source>
</evidence>
<evidence type="ECO:0000313" key="5">
    <source>
        <dbReference type="Proteomes" id="UP001596189"/>
    </source>
</evidence>
<reference evidence="5" key="1">
    <citation type="journal article" date="2019" name="Int. J. Syst. Evol. Microbiol.">
        <title>The Global Catalogue of Microorganisms (GCM) 10K type strain sequencing project: providing services to taxonomists for standard genome sequencing and annotation.</title>
        <authorList>
            <consortium name="The Broad Institute Genomics Platform"/>
            <consortium name="The Broad Institute Genome Sequencing Center for Infectious Disease"/>
            <person name="Wu L."/>
            <person name="Ma J."/>
        </authorList>
    </citation>
    <scope>NUCLEOTIDE SEQUENCE [LARGE SCALE GENOMIC DNA]</scope>
    <source>
        <strain evidence="5">KACC 14249</strain>
    </source>
</reference>
<gene>
    <name evidence="4" type="ORF">ACFQDO_12950</name>
</gene>
<dbReference type="EC" id="3.4.24.-" evidence="4"/>
<feature type="domain" description="M23ase beta-sheet core" evidence="3">
    <location>
        <begin position="151"/>
        <end position="246"/>
    </location>
</feature>
<dbReference type="Proteomes" id="UP001596189">
    <property type="component" value="Unassembled WGS sequence"/>
</dbReference>
<dbReference type="SUPFAM" id="SSF51261">
    <property type="entry name" value="Duplicated hybrid motif"/>
    <property type="match status" value="1"/>
</dbReference>
<keyword evidence="5" id="KW-1185">Reference proteome</keyword>
<dbReference type="Gene3D" id="2.70.70.10">
    <property type="entry name" value="Glucose Permease (Domain IIA)"/>
    <property type="match status" value="1"/>
</dbReference>
<comment type="caution">
    <text evidence="4">The sequence shown here is derived from an EMBL/GenBank/DDBJ whole genome shotgun (WGS) entry which is preliminary data.</text>
</comment>
<dbReference type="Pfam" id="PF01551">
    <property type="entry name" value="Peptidase_M23"/>
    <property type="match status" value="1"/>
</dbReference>
<dbReference type="PANTHER" id="PTHR21666">
    <property type="entry name" value="PEPTIDASE-RELATED"/>
    <property type="match status" value="1"/>
</dbReference>
<feature type="region of interest" description="Disordered" evidence="2">
    <location>
        <begin position="1"/>
        <end position="26"/>
    </location>
</feature>
<evidence type="ECO:0000313" key="4">
    <source>
        <dbReference type="EMBL" id="MFC6008037.1"/>
    </source>
</evidence>
<dbReference type="GO" id="GO:0016787">
    <property type="term" value="F:hydrolase activity"/>
    <property type="evidence" value="ECO:0007669"/>
    <property type="project" value="UniProtKB-KW"/>
</dbReference>
<name>A0ABW1JGN6_9ACTN</name>
<keyword evidence="4" id="KW-0378">Hydrolase</keyword>
<evidence type="ECO:0000259" key="3">
    <source>
        <dbReference type="Pfam" id="PF01551"/>
    </source>
</evidence>
<accession>A0ABW1JGN6</accession>
<dbReference type="CDD" id="cd12797">
    <property type="entry name" value="M23_peptidase"/>
    <property type="match status" value="1"/>
</dbReference>
<feature type="compositionally biased region" description="Basic residues" evidence="2">
    <location>
        <begin position="1"/>
        <end position="15"/>
    </location>
</feature>
<dbReference type="RefSeq" id="WP_345715274.1">
    <property type="nucleotide sequence ID" value="NZ_BAABFP010000002.1"/>
</dbReference>